<gene>
    <name evidence="1" type="ORF">SAMN05444358_1153</name>
</gene>
<accession>A0A1H3FGJ1</accession>
<evidence type="ECO:0000313" key="2">
    <source>
        <dbReference type="Proteomes" id="UP000183400"/>
    </source>
</evidence>
<sequence>MFGFEFINYGTQILHSKDLDDMRDAVLGGDEQEVDCNVSDFCRERKRFDIRLADVSGSVRRVGARCRS</sequence>
<organism evidence="1 2">
    <name type="scientific">Ruegeria halocynthiae</name>
    <dbReference type="NCBI Taxonomy" id="985054"/>
    <lineage>
        <taxon>Bacteria</taxon>
        <taxon>Pseudomonadati</taxon>
        <taxon>Pseudomonadota</taxon>
        <taxon>Alphaproteobacteria</taxon>
        <taxon>Rhodobacterales</taxon>
        <taxon>Roseobacteraceae</taxon>
        <taxon>Ruegeria</taxon>
    </lineage>
</organism>
<evidence type="ECO:0000313" key="1">
    <source>
        <dbReference type="EMBL" id="SDX89877.1"/>
    </source>
</evidence>
<dbReference type="AlphaFoldDB" id="A0A1H3FGJ1"/>
<dbReference type="EMBL" id="FNNP01000015">
    <property type="protein sequence ID" value="SDX89877.1"/>
    <property type="molecule type" value="Genomic_DNA"/>
</dbReference>
<proteinExistence type="predicted"/>
<dbReference type="Proteomes" id="UP000183400">
    <property type="component" value="Unassembled WGS sequence"/>
</dbReference>
<protein>
    <submittedName>
        <fullName evidence="1">Uncharacterized protein</fullName>
    </submittedName>
</protein>
<reference evidence="2" key="1">
    <citation type="submission" date="2016-10" db="EMBL/GenBank/DDBJ databases">
        <authorList>
            <person name="Varghese N."/>
            <person name="Submissions S."/>
        </authorList>
    </citation>
    <scope>NUCLEOTIDE SEQUENCE [LARGE SCALE GENOMIC DNA]</scope>
    <source>
        <strain evidence="2">DSM 27839</strain>
    </source>
</reference>
<keyword evidence="2" id="KW-1185">Reference proteome</keyword>
<name>A0A1H3FGJ1_9RHOB</name>